<dbReference type="InterPro" id="IPR001949">
    <property type="entry name" value="NADH-UbQ_OxRdtase_51kDa_CS"/>
</dbReference>
<comment type="caution">
    <text evidence="7">The sequence shown here is derived from an EMBL/GenBank/DDBJ whole genome shotgun (WGS) entry which is preliminary data.</text>
</comment>
<dbReference type="InterPro" id="IPR011538">
    <property type="entry name" value="Nuo51_FMN-bd"/>
</dbReference>
<reference evidence="7 8" key="1">
    <citation type="submission" date="2019-07" db="EMBL/GenBank/DDBJ databases">
        <title>Whole genome shotgun sequence of Brevifollis gellanilyticus NBRC 108608.</title>
        <authorList>
            <person name="Hosoyama A."/>
            <person name="Uohara A."/>
            <person name="Ohji S."/>
            <person name="Ichikawa N."/>
        </authorList>
    </citation>
    <scope>NUCLEOTIDE SEQUENCE [LARGE SCALE GENOMIC DNA]</scope>
    <source>
        <strain evidence="7 8">NBRC 108608</strain>
    </source>
</reference>
<dbReference type="RefSeq" id="WP_146850499.1">
    <property type="nucleotide sequence ID" value="NZ_BKAG01000013.1"/>
</dbReference>
<dbReference type="PANTHER" id="PTHR43578">
    <property type="entry name" value="NADH-QUINONE OXIDOREDUCTASE SUBUNIT F"/>
    <property type="match status" value="1"/>
</dbReference>
<keyword evidence="4" id="KW-0408">Iron</keyword>
<dbReference type="EMBL" id="BKAG01000013">
    <property type="protein sequence ID" value="GEP42915.1"/>
    <property type="molecule type" value="Genomic_DNA"/>
</dbReference>
<evidence type="ECO:0000259" key="6">
    <source>
        <dbReference type="SMART" id="SM00928"/>
    </source>
</evidence>
<dbReference type="AlphaFoldDB" id="A0A512M866"/>
<dbReference type="PANTHER" id="PTHR43578:SF3">
    <property type="entry name" value="NADH-QUINONE OXIDOREDUCTASE SUBUNIT F"/>
    <property type="match status" value="1"/>
</dbReference>
<feature type="domain" description="NADH-ubiquinone oxidoreductase 51kDa subunit iron-sulphur binding" evidence="6">
    <location>
        <begin position="466"/>
        <end position="511"/>
    </location>
</feature>
<protein>
    <submittedName>
        <fullName evidence="7">NADH-quinone oxidoreductase subunit F</fullName>
    </submittedName>
</protein>
<sequence length="554" mass="60151">MSKNLSALSFRKGVEKNVFERMVEAAEKHGTAEKNDLVHSMGQDHLFGDALTLGAVSFYDFLKKENEGKKVFVCNGSACLCAGTQDKLHHSLETHFKKDEIGHICCLGRCHEGGAFQYQGKNYSGQTDSALGDLFKTGQGDHIDRYAVVSHLQPAQLTAEFPGIETYYEPFKKLITAGDRDALATELKDSGLRGRGGAGFPLHFKWSSCRAAEGKVKYIVCNADEGDPGAYIDKYLMEQRPHSVLLGMMVAGWFAGAETGILYIRAEYPDSVTIVNEAIEDLRAAGLLGQDILGTGFNFTLKSIKGAGAYICGEETALLASLEGQRPEVRTRPPFPTIEGLFRKPTIVNNVETFANLYAILTMGGKGYAQVGTPQSTGPKLLSLDSHFVKPGIYEVAMGTPLQTVFDLAGGFKTAIKAVQIGGPLGGIVPLSHVSQLTVDFESFKKAGFLLGHAGVVSIPESLPMIEYIQHLFQFTSDESCGKCFPCRLGSTRGKELIAKARDDSSYKIDRELITDLLDTMEQTSLCALGGGVPLPIKNALQHFDEELKGYFQA</sequence>
<dbReference type="Pfam" id="PF01512">
    <property type="entry name" value="Complex1_51K"/>
    <property type="match status" value="1"/>
</dbReference>
<evidence type="ECO:0000256" key="2">
    <source>
        <dbReference type="ARBA" id="ARBA00022485"/>
    </source>
</evidence>
<dbReference type="Gene3D" id="3.10.20.600">
    <property type="match status" value="1"/>
</dbReference>
<dbReference type="PROSITE" id="PS00645">
    <property type="entry name" value="COMPLEX1_51K_2"/>
    <property type="match status" value="1"/>
</dbReference>
<dbReference type="InterPro" id="IPR036249">
    <property type="entry name" value="Thioredoxin-like_sf"/>
</dbReference>
<dbReference type="SUPFAM" id="SSF140490">
    <property type="entry name" value="Nqo1C-terminal domain-like"/>
    <property type="match status" value="1"/>
</dbReference>
<dbReference type="Gene3D" id="1.20.1440.230">
    <property type="entry name" value="NADH-ubiquinone oxidoreductase 51kDa subunit, iron-sulphur binding domain"/>
    <property type="match status" value="1"/>
</dbReference>
<dbReference type="Gene3D" id="3.40.50.11540">
    <property type="entry name" value="NADH-ubiquinone oxidoreductase 51kDa subunit"/>
    <property type="match status" value="1"/>
</dbReference>
<evidence type="ECO:0000256" key="3">
    <source>
        <dbReference type="ARBA" id="ARBA00022723"/>
    </source>
</evidence>
<evidence type="ECO:0000313" key="8">
    <source>
        <dbReference type="Proteomes" id="UP000321577"/>
    </source>
</evidence>
<keyword evidence="8" id="KW-1185">Reference proteome</keyword>
<dbReference type="SUPFAM" id="SSF142019">
    <property type="entry name" value="Nqo1 FMN-binding domain-like"/>
    <property type="match status" value="1"/>
</dbReference>
<dbReference type="GO" id="GO:0051539">
    <property type="term" value="F:4 iron, 4 sulfur cluster binding"/>
    <property type="evidence" value="ECO:0007669"/>
    <property type="project" value="UniProtKB-KW"/>
</dbReference>
<name>A0A512M866_9BACT</name>
<keyword evidence="2" id="KW-0004">4Fe-4S</keyword>
<accession>A0A512M866</accession>
<evidence type="ECO:0000256" key="5">
    <source>
        <dbReference type="ARBA" id="ARBA00023014"/>
    </source>
</evidence>
<dbReference type="InterPro" id="IPR037207">
    <property type="entry name" value="Nuop51_4Fe4S-bd_sf"/>
</dbReference>
<dbReference type="Proteomes" id="UP000321577">
    <property type="component" value="Unassembled WGS sequence"/>
</dbReference>
<evidence type="ECO:0000256" key="1">
    <source>
        <dbReference type="ARBA" id="ARBA00007523"/>
    </source>
</evidence>
<evidence type="ECO:0000256" key="4">
    <source>
        <dbReference type="ARBA" id="ARBA00023004"/>
    </source>
</evidence>
<dbReference type="Pfam" id="PF10589">
    <property type="entry name" value="NADH_4Fe-4S"/>
    <property type="match status" value="1"/>
</dbReference>
<comment type="similarity">
    <text evidence="1">Belongs to the complex I 51 kDa subunit family.</text>
</comment>
<dbReference type="GO" id="GO:0046872">
    <property type="term" value="F:metal ion binding"/>
    <property type="evidence" value="ECO:0007669"/>
    <property type="project" value="UniProtKB-KW"/>
</dbReference>
<dbReference type="SMART" id="SM00928">
    <property type="entry name" value="NADH_4Fe-4S"/>
    <property type="match status" value="1"/>
</dbReference>
<evidence type="ECO:0000313" key="7">
    <source>
        <dbReference type="EMBL" id="GEP42915.1"/>
    </source>
</evidence>
<dbReference type="GO" id="GO:0008137">
    <property type="term" value="F:NADH dehydrogenase (ubiquinone) activity"/>
    <property type="evidence" value="ECO:0007669"/>
    <property type="project" value="InterPro"/>
</dbReference>
<dbReference type="InterPro" id="IPR037225">
    <property type="entry name" value="Nuo51_FMN-bd_sf"/>
</dbReference>
<dbReference type="InterPro" id="IPR019575">
    <property type="entry name" value="Nuop51_4Fe4S-bd"/>
</dbReference>
<keyword evidence="3" id="KW-0479">Metal-binding</keyword>
<organism evidence="7 8">
    <name type="scientific">Brevifollis gellanilyticus</name>
    <dbReference type="NCBI Taxonomy" id="748831"/>
    <lineage>
        <taxon>Bacteria</taxon>
        <taxon>Pseudomonadati</taxon>
        <taxon>Verrucomicrobiota</taxon>
        <taxon>Verrucomicrobiia</taxon>
        <taxon>Verrucomicrobiales</taxon>
        <taxon>Verrucomicrobiaceae</taxon>
    </lineage>
</organism>
<dbReference type="CDD" id="cd02980">
    <property type="entry name" value="TRX_Fd_family"/>
    <property type="match status" value="1"/>
</dbReference>
<gene>
    <name evidence="7" type="ORF">BGE01nite_22060</name>
</gene>
<dbReference type="SUPFAM" id="SSF142984">
    <property type="entry name" value="Nqo1 middle domain-like"/>
    <property type="match status" value="1"/>
</dbReference>
<dbReference type="GO" id="GO:0010181">
    <property type="term" value="F:FMN binding"/>
    <property type="evidence" value="ECO:0007669"/>
    <property type="project" value="InterPro"/>
</dbReference>
<dbReference type="SUPFAM" id="SSF52833">
    <property type="entry name" value="Thioredoxin-like"/>
    <property type="match status" value="1"/>
</dbReference>
<dbReference type="OrthoDB" id="9761899at2"/>
<proteinExistence type="inferred from homology"/>
<keyword evidence="5" id="KW-0411">Iron-sulfur</keyword>